<dbReference type="InterPro" id="IPR038332">
    <property type="entry name" value="PPE_sf"/>
</dbReference>
<evidence type="ECO:0000313" key="2">
    <source>
        <dbReference type="EMBL" id="MBU3060942.1"/>
    </source>
</evidence>
<keyword evidence="3" id="KW-1185">Reference proteome</keyword>
<feature type="compositionally biased region" description="Low complexity" evidence="1">
    <location>
        <begin position="222"/>
        <end position="252"/>
    </location>
</feature>
<feature type="compositionally biased region" description="Polar residues" evidence="1">
    <location>
        <begin position="346"/>
        <end position="370"/>
    </location>
</feature>
<reference evidence="2 3" key="1">
    <citation type="submission" date="2021-06" db="EMBL/GenBank/DDBJ databases">
        <title>Actinomycetes sequencing.</title>
        <authorList>
            <person name="Shan Q."/>
        </authorList>
    </citation>
    <scope>NUCLEOTIDE SEQUENCE [LARGE SCALE GENOMIC DNA]</scope>
    <source>
        <strain evidence="2 3">NEAU-G5</strain>
    </source>
</reference>
<feature type="compositionally biased region" description="Low complexity" evidence="1">
    <location>
        <begin position="259"/>
        <end position="268"/>
    </location>
</feature>
<protein>
    <recommendedName>
        <fullName evidence="4">PPE family domain-containing protein</fullName>
    </recommendedName>
</protein>
<organism evidence="2 3">
    <name type="scientific">Nocardia albiluteola</name>
    <dbReference type="NCBI Taxonomy" id="2842303"/>
    <lineage>
        <taxon>Bacteria</taxon>
        <taxon>Bacillati</taxon>
        <taxon>Actinomycetota</taxon>
        <taxon>Actinomycetes</taxon>
        <taxon>Mycobacteriales</taxon>
        <taxon>Nocardiaceae</taxon>
        <taxon>Nocardia</taxon>
    </lineage>
</organism>
<comment type="caution">
    <text evidence="2">The sequence shown here is derived from an EMBL/GenBank/DDBJ whole genome shotgun (WGS) entry which is preliminary data.</text>
</comment>
<feature type="region of interest" description="Disordered" evidence="1">
    <location>
        <begin position="197"/>
        <end position="449"/>
    </location>
</feature>
<feature type="compositionally biased region" description="Basic and acidic residues" evidence="1">
    <location>
        <begin position="403"/>
        <end position="425"/>
    </location>
</feature>
<dbReference type="EMBL" id="JAHKNI010000001">
    <property type="protein sequence ID" value="MBU3060942.1"/>
    <property type="molecule type" value="Genomic_DNA"/>
</dbReference>
<evidence type="ECO:0000313" key="3">
    <source>
        <dbReference type="Proteomes" id="UP000733379"/>
    </source>
</evidence>
<dbReference type="Proteomes" id="UP000733379">
    <property type="component" value="Unassembled WGS sequence"/>
</dbReference>
<dbReference type="Gene3D" id="1.20.1260.20">
    <property type="entry name" value="PPE superfamily"/>
    <property type="match status" value="1"/>
</dbReference>
<evidence type="ECO:0000256" key="1">
    <source>
        <dbReference type="SAM" id="MobiDB-lite"/>
    </source>
</evidence>
<gene>
    <name evidence="2" type="ORF">KO481_05315</name>
</gene>
<name>A0ABS6ASE4_9NOCA</name>
<feature type="compositionally biased region" description="Low complexity" evidence="1">
    <location>
        <begin position="371"/>
        <end position="395"/>
    </location>
</feature>
<proteinExistence type="predicted"/>
<feature type="compositionally biased region" description="Low complexity" evidence="1">
    <location>
        <begin position="286"/>
        <end position="343"/>
    </location>
</feature>
<sequence>MSYDDYKRKVIAAQEQWNKDRDWIYKTEGQGNYGTEFSGDVQNPAITTPDSYDHMDLAAMQQSVNAMNPKQVDQAVTAWANIGATLTGTFSQFQQQFAKTINGDNGHSGWRGQAATAAVQAVNNYTDKSNHLAHAATAVSLKLSEMKTGLEETQSLMPGVTTPTPSGKTLPTDGVMKVDDHNKQEATQEARRILTTVYGPVASQTDTGVPYLPTAPQLTSDPNGPVGPSGPNSKPVTPAGGTGPTNTGASGPSAGGATGPANSGATGPDSSKSPGATGPGESATGPSSTSSNPADSTSTAGVKSQSYSPTTQSSTPSMATSVSSPTTPGTTSSPNYSSYTPGSNLGGSTNSGIQTPTTNAPGRSVPGSTGTAQPAAVSTTSAAAAARAGTTGMTGMNPAAAKGKGEDSEKSGTPDYLVTKEHGDELTGLGDQPKMVPPVLGGDYDAPKY</sequence>
<dbReference type="RefSeq" id="WP_215915717.1">
    <property type="nucleotide sequence ID" value="NZ_JAHKNI010000001.1"/>
</dbReference>
<evidence type="ECO:0008006" key="4">
    <source>
        <dbReference type="Google" id="ProtNLM"/>
    </source>
</evidence>
<accession>A0ABS6ASE4</accession>